<sequence>MTSDIAKRQRTVPSAKAFEFIWKRPVPEVLQTGEHFDRYDEETGILEPNCFVRVDKDGFFIYWQSENNDSQQLELSQISDVRSGTKPKKSDIELVNISLVLFVYKWYKIYTLDKLVKNVCFCFLGGINSATNNNNNG</sequence>
<dbReference type="AlphaFoldDB" id="A0A094ZQ13"/>
<dbReference type="SUPFAM" id="SSF50729">
    <property type="entry name" value="PH domain-like"/>
    <property type="match status" value="1"/>
</dbReference>
<dbReference type="EMBL" id="KL250659">
    <property type="protein sequence ID" value="KGB35134.1"/>
    <property type="molecule type" value="Genomic_DNA"/>
</dbReference>
<name>A0A094ZQ13_SCHHA</name>
<organism evidence="2">
    <name type="scientific">Schistosoma haematobium</name>
    <name type="common">Blood fluke</name>
    <dbReference type="NCBI Taxonomy" id="6185"/>
    <lineage>
        <taxon>Eukaryota</taxon>
        <taxon>Metazoa</taxon>
        <taxon>Spiralia</taxon>
        <taxon>Lophotrochozoa</taxon>
        <taxon>Platyhelminthes</taxon>
        <taxon>Trematoda</taxon>
        <taxon>Digenea</taxon>
        <taxon>Strigeidida</taxon>
        <taxon>Schistosomatoidea</taxon>
        <taxon>Schistosomatidae</taxon>
        <taxon>Schistosoma</taxon>
    </lineage>
</organism>
<dbReference type="Gene3D" id="2.30.29.240">
    <property type="match status" value="1"/>
</dbReference>
<dbReference type="STRING" id="6185.A0A094ZQ13"/>
<reference evidence="2" key="1">
    <citation type="journal article" date="2012" name="Nat. Genet.">
        <title>Whole-genome sequence of Schistosoma haematobium.</title>
        <authorList>
            <person name="Young N.D."/>
            <person name="Jex A.R."/>
            <person name="Li B."/>
            <person name="Liu S."/>
            <person name="Yang L."/>
            <person name="Xiong Z."/>
            <person name="Li Y."/>
            <person name="Cantacessi C."/>
            <person name="Hall R.S."/>
            <person name="Xu X."/>
            <person name="Chen F."/>
            <person name="Wu X."/>
            <person name="Zerlotini A."/>
            <person name="Oliveira G."/>
            <person name="Hofmann A."/>
            <person name="Zhang G."/>
            <person name="Fang X."/>
            <person name="Kang Y."/>
            <person name="Campbell B.E."/>
            <person name="Loukas A."/>
            <person name="Ranganathan S."/>
            <person name="Rollinson D."/>
            <person name="Rinaldi G."/>
            <person name="Brindley P.J."/>
            <person name="Yang H."/>
            <person name="Wang J."/>
            <person name="Wang J."/>
            <person name="Gasser R.B."/>
        </authorList>
    </citation>
    <scope>NUCLEOTIDE SEQUENCE [LARGE SCALE GENOMIC DNA]</scope>
</reference>
<dbReference type="Pfam" id="PF17787">
    <property type="entry name" value="PH_14"/>
    <property type="match status" value="1"/>
</dbReference>
<accession>A0A094ZQ13</accession>
<evidence type="ECO:0000313" key="2">
    <source>
        <dbReference type="EMBL" id="KGB35134.1"/>
    </source>
</evidence>
<gene>
    <name evidence="2" type="ORF">MS3_03367</name>
</gene>
<dbReference type="InterPro" id="IPR037862">
    <property type="entry name" value="PLC-beta_PH"/>
</dbReference>
<proteinExistence type="predicted"/>
<protein>
    <submittedName>
        <fullName evidence="2">1-phosphatidylinositol 4,5-bisphosphate phosphodiesterase beta-4</fullName>
    </submittedName>
</protein>
<feature type="domain" description="PLC-beta PH" evidence="1">
    <location>
        <begin position="26"/>
        <end position="89"/>
    </location>
</feature>
<evidence type="ECO:0000259" key="1">
    <source>
        <dbReference type="Pfam" id="PF17787"/>
    </source>
</evidence>